<accession>A0A7D9JMA4</accession>
<keyword evidence="2" id="KW-1185">Reference proteome</keyword>
<proteinExistence type="predicted"/>
<evidence type="ECO:0000313" key="1">
    <source>
        <dbReference type="EMBL" id="CAB4031998.1"/>
    </source>
</evidence>
<dbReference type="NCBIfam" id="NF040941">
    <property type="entry name" value="GGGWT_bact"/>
    <property type="match status" value="1"/>
</dbReference>
<evidence type="ECO:0000313" key="2">
    <source>
        <dbReference type="Proteomes" id="UP001152795"/>
    </source>
</evidence>
<dbReference type="OrthoDB" id="5946752at2759"/>
<dbReference type="Gene3D" id="3.90.215.10">
    <property type="entry name" value="Gamma Fibrinogen, chain A, domain 1"/>
    <property type="match status" value="1"/>
</dbReference>
<protein>
    <submittedName>
        <fullName evidence="1">Uncharacterized protein</fullName>
    </submittedName>
</protein>
<comment type="caution">
    <text evidence="1">The sequence shown here is derived from an EMBL/GenBank/DDBJ whole genome shotgun (WGS) entry which is preliminary data.</text>
</comment>
<dbReference type="AlphaFoldDB" id="A0A7D9JMA4"/>
<reference evidence="1" key="1">
    <citation type="submission" date="2020-04" db="EMBL/GenBank/DDBJ databases">
        <authorList>
            <person name="Alioto T."/>
            <person name="Alioto T."/>
            <person name="Gomez Garrido J."/>
        </authorList>
    </citation>
    <scope>NUCLEOTIDE SEQUENCE</scope>
    <source>
        <strain evidence="1">A484AB</strain>
    </source>
</reference>
<gene>
    <name evidence="1" type="ORF">PACLA_8A045650</name>
</gene>
<organism evidence="1 2">
    <name type="scientific">Paramuricea clavata</name>
    <name type="common">Red gorgonian</name>
    <name type="synonym">Violescent sea-whip</name>
    <dbReference type="NCBI Taxonomy" id="317549"/>
    <lineage>
        <taxon>Eukaryota</taxon>
        <taxon>Metazoa</taxon>
        <taxon>Cnidaria</taxon>
        <taxon>Anthozoa</taxon>
        <taxon>Octocorallia</taxon>
        <taxon>Malacalcyonacea</taxon>
        <taxon>Plexauridae</taxon>
        <taxon>Paramuricea</taxon>
    </lineage>
</organism>
<dbReference type="InterPro" id="IPR014716">
    <property type="entry name" value="Fibrinogen_a/b/g_C_1"/>
</dbReference>
<name>A0A7D9JMA4_PARCT</name>
<dbReference type="SUPFAM" id="SSF56496">
    <property type="entry name" value="Fibrinogen C-terminal domain-like"/>
    <property type="match status" value="1"/>
</dbReference>
<dbReference type="InterPro" id="IPR036056">
    <property type="entry name" value="Fibrinogen-like_C"/>
</dbReference>
<dbReference type="EMBL" id="CACRXK020018038">
    <property type="protein sequence ID" value="CAB4031998.1"/>
    <property type="molecule type" value="Genomic_DNA"/>
</dbReference>
<sequence>MRVLGTVLALIFVTTLCAVNPYAYGPCTNHNRGEIIVVKDRISDKIMVCVRQRAWKYQWQVINGTNIVNTQPLPHIIGTCEDVKVQAYDTYESCKQILTSESNKGSGVYQISVGNNKFTDVYCQMTSVSGCQGGGWTMAMKINGRSSTFKYSSDYWTKKNTHNDDAYGRNGGLDNREYKGSSYWRTSFKEICVGMKYGGRLRAFSFSYKASSLYDLIADGNHRHTHVGRAQWKSLISGSSLQHNCNREGFNLRGDSTLSKFKVTVKVRLGIIANQQNDCSTPDSYVGLGAEGGWNYPVDSNWCQPPDKSLNSAGNLAQCSPDNGNKNTKAMAYILVR</sequence>
<dbReference type="Proteomes" id="UP001152795">
    <property type="component" value="Unassembled WGS sequence"/>
</dbReference>